<evidence type="ECO:0000259" key="13">
    <source>
        <dbReference type="PROSITE" id="PS50146"/>
    </source>
</evidence>
<dbReference type="NCBIfam" id="TIGR00147">
    <property type="entry name" value="YegS/Rv2252/BmrU family lipid kinase"/>
    <property type="match status" value="1"/>
</dbReference>
<keyword evidence="6" id="KW-0547">Nucleotide-binding</keyword>
<dbReference type="SUPFAM" id="SSF111331">
    <property type="entry name" value="NAD kinase/diacylglycerol kinase-like"/>
    <property type="match status" value="1"/>
</dbReference>
<dbReference type="PROSITE" id="PS50146">
    <property type="entry name" value="DAGK"/>
    <property type="match status" value="1"/>
</dbReference>
<dbReference type="InterPro" id="IPR017438">
    <property type="entry name" value="ATP-NAD_kinase_N"/>
</dbReference>
<evidence type="ECO:0000256" key="8">
    <source>
        <dbReference type="ARBA" id="ARBA00022840"/>
    </source>
</evidence>
<dbReference type="GO" id="GO:0016301">
    <property type="term" value="F:kinase activity"/>
    <property type="evidence" value="ECO:0007669"/>
    <property type="project" value="UniProtKB-KW"/>
</dbReference>
<dbReference type="EMBL" id="LIAS01000068">
    <property type="protein sequence ID" value="KRO30724.1"/>
    <property type="molecule type" value="Genomic_DNA"/>
</dbReference>
<name>A0A0R2NXV1_9ACTN</name>
<dbReference type="InterPro" id="IPR001206">
    <property type="entry name" value="Diacylglycerol_kinase_cat_dom"/>
</dbReference>
<sequence length="289" mass="31686">MWLLLINPNSGNGRGEKVGRIVKEELAALDVEYIDISANSAKQCQENLKSRLVSSQSFEGLFLVGGDGTLNIAIQELVKTSLGVALIPAGTGNDFARTLNLNLKDPRQLISFYLSNKPALVDVGKVGERYFVDVLSTGFDSMVNERANAMHRIKGRAKYNLSILLVLSTFKPKNYEFSIDGLSFESKAMLIAVSNGISYGGGMKVTPDAKIDDGFFDILILTPVSRFEFLRVFPKVFSGKHITHPAVRILRGKLVEINSDAVAYADGERIGSLPIKASVVERGLLTWRM</sequence>
<dbReference type="PANTHER" id="PTHR12358">
    <property type="entry name" value="SPHINGOSINE KINASE"/>
    <property type="match status" value="1"/>
</dbReference>
<evidence type="ECO:0000256" key="1">
    <source>
        <dbReference type="ARBA" id="ARBA00001946"/>
    </source>
</evidence>
<dbReference type="InterPro" id="IPR050187">
    <property type="entry name" value="Lipid_Phosphate_FormReg"/>
</dbReference>
<proteinExistence type="inferred from homology"/>
<evidence type="ECO:0000313" key="14">
    <source>
        <dbReference type="EMBL" id="KRO30724.1"/>
    </source>
</evidence>
<dbReference type="PANTHER" id="PTHR12358:SF106">
    <property type="entry name" value="LIPID KINASE YEGS"/>
    <property type="match status" value="1"/>
</dbReference>
<evidence type="ECO:0000256" key="2">
    <source>
        <dbReference type="ARBA" id="ARBA00005983"/>
    </source>
</evidence>
<reference evidence="14 15" key="1">
    <citation type="submission" date="2015-10" db="EMBL/GenBank/DDBJ databases">
        <title>Metagenome-Assembled Genomes uncover a global brackish microbiome.</title>
        <authorList>
            <person name="Hugerth L.W."/>
            <person name="Larsson J."/>
            <person name="Alneberg J."/>
            <person name="Lindh M.V."/>
            <person name="Legrand C."/>
            <person name="Pinhassi J."/>
            <person name="Andersson A.F."/>
        </authorList>
    </citation>
    <scope>NUCLEOTIDE SEQUENCE [LARGE SCALE GENOMIC DNA]</scope>
    <source>
        <strain evidence="14">BACL2 MAG-120802-bin41</strain>
    </source>
</reference>
<organism evidence="14 15">
    <name type="scientific">Actinobacteria bacterium BACL2 MAG-120802-bin41</name>
    <dbReference type="NCBI Taxonomy" id="1655568"/>
    <lineage>
        <taxon>Bacteria</taxon>
        <taxon>Bacillati</taxon>
        <taxon>Actinomycetota</taxon>
        <taxon>Actinomycetes</taxon>
        <taxon>Actinomycetes incertae sedis</taxon>
        <taxon>ac1 cluster</taxon>
    </lineage>
</organism>
<comment type="cofactor">
    <cofactor evidence="1">
        <name>Mg(2+)</name>
        <dbReference type="ChEBI" id="CHEBI:18420"/>
    </cofactor>
</comment>
<dbReference type="Pfam" id="PF00781">
    <property type="entry name" value="DAGK_cat"/>
    <property type="match status" value="1"/>
</dbReference>
<evidence type="ECO:0000256" key="9">
    <source>
        <dbReference type="ARBA" id="ARBA00022842"/>
    </source>
</evidence>
<accession>A0A0R2NXV1</accession>
<dbReference type="InterPro" id="IPR005218">
    <property type="entry name" value="Diacylglycerol/lipid_kinase"/>
</dbReference>
<gene>
    <name evidence="14" type="ORF">ABR60_04485</name>
</gene>
<evidence type="ECO:0000256" key="6">
    <source>
        <dbReference type="ARBA" id="ARBA00022741"/>
    </source>
</evidence>
<keyword evidence="9" id="KW-0460">Magnesium</keyword>
<keyword evidence="5" id="KW-0479">Metal-binding</keyword>
<evidence type="ECO:0000256" key="11">
    <source>
        <dbReference type="ARBA" id="ARBA00023209"/>
    </source>
</evidence>
<dbReference type="GO" id="GO:0008654">
    <property type="term" value="P:phospholipid biosynthetic process"/>
    <property type="evidence" value="ECO:0007669"/>
    <property type="project" value="UniProtKB-KW"/>
</dbReference>
<keyword evidence="3" id="KW-0444">Lipid biosynthesis</keyword>
<protein>
    <recommendedName>
        <fullName evidence="13">DAGKc domain-containing protein</fullName>
    </recommendedName>
</protein>
<dbReference type="GO" id="GO:0046872">
    <property type="term" value="F:metal ion binding"/>
    <property type="evidence" value="ECO:0007669"/>
    <property type="project" value="UniProtKB-KW"/>
</dbReference>
<feature type="domain" description="DAGKc" evidence="13">
    <location>
        <begin position="1"/>
        <end position="130"/>
    </location>
</feature>
<keyword evidence="10" id="KW-0443">Lipid metabolism</keyword>
<keyword evidence="7" id="KW-0418">Kinase</keyword>
<dbReference type="AlphaFoldDB" id="A0A0R2NXV1"/>
<keyword evidence="11" id="KW-0594">Phospholipid biosynthesis</keyword>
<dbReference type="Proteomes" id="UP000053941">
    <property type="component" value="Unassembled WGS sequence"/>
</dbReference>
<evidence type="ECO:0000313" key="15">
    <source>
        <dbReference type="Proteomes" id="UP000053941"/>
    </source>
</evidence>
<dbReference type="Gene3D" id="2.60.200.40">
    <property type="match status" value="1"/>
</dbReference>
<evidence type="ECO:0000256" key="12">
    <source>
        <dbReference type="ARBA" id="ARBA00023264"/>
    </source>
</evidence>
<dbReference type="Pfam" id="PF19279">
    <property type="entry name" value="YegS_C"/>
    <property type="match status" value="1"/>
</dbReference>
<evidence type="ECO:0000256" key="7">
    <source>
        <dbReference type="ARBA" id="ARBA00022777"/>
    </source>
</evidence>
<dbReference type="InterPro" id="IPR016064">
    <property type="entry name" value="NAD/diacylglycerol_kinase_sf"/>
</dbReference>
<keyword evidence="8" id="KW-0067">ATP-binding</keyword>
<keyword evidence="12" id="KW-1208">Phospholipid metabolism</keyword>
<dbReference type="SMART" id="SM00046">
    <property type="entry name" value="DAGKc"/>
    <property type="match status" value="1"/>
</dbReference>
<keyword evidence="4" id="KW-0808">Transferase</keyword>
<evidence type="ECO:0000256" key="10">
    <source>
        <dbReference type="ARBA" id="ARBA00023098"/>
    </source>
</evidence>
<comment type="similarity">
    <text evidence="2">Belongs to the diacylglycerol/lipid kinase family.</text>
</comment>
<dbReference type="InterPro" id="IPR045540">
    <property type="entry name" value="YegS/DAGK_C"/>
</dbReference>
<dbReference type="GO" id="GO:0005886">
    <property type="term" value="C:plasma membrane"/>
    <property type="evidence" value="ECO:0007669"/>
    <property type="project" value="TreeGrafter"/>
</dbReference>
<dbReference type="GO" id="GO:0005524">
    <property type="term" value="F:ATP binding"/>
    <property type="evidence" value="ECO:0007669"/>
    <property type="project" value="UniProtKB-KW"/>
</dbReference>
<comment type="caution">
    <text evidence="14">The sequence shown here is derived from an EMBL/GenBank/DDBJ whole genome shotgun (WGS) entry which is preliminary data.</text>
</comment>
<evidence type="ECO:0000256" key="4">
    <source>
        <dbReference type="ARBA" id="ARBA00022679"/>
    </source>
</evidence>
<dbReference type="Gene3D" id="3.40.50.10330">
    <property type="entry name" value="Probable inorganic polyphosphate/atp-NAD kinase, domain 1"/>
    <property type="match status" value="1"/>
</dbReference>
<evidence type="ECO:0000256" key="5">
    <source>
        <dbReference type="ARBA" id="ARBA00022723"/>
    </source>
</evidence>
<evidence type="ECO:0000256" key="3">
    <source>
        <dbReference type="ARBA" id="ARBA00022516"/>
    </source>
</evidence>